<keyword evidence="4" id="KW-0472">Membrane</keyword>
<dbReference type="GO" id="GO:0015631">
    <property type="term" value="F:tubulin binding"/>
    <property type="evidence" value="ECO:0007669"/>
    <property type="project" value="TreeGrafter"/>
</dbReference>
<keyword evidence="1" id="KW-0436">Ligase</keyword>
<dbReference type="EMBL" id="MN739696">
    <property type="protein sequence ID" value="QHT21707.1"/>
    <property type="molecule type" value="Genomic_DNA"/>
</dbReference>
<proteinExistence type="predicted"/>
<evidence type="ECO:0008006" key="6">
    <source>
        <dbReference type="Google" id="ProtNLM"/>
    </source>
</evidence>
<organism evidence="5">
    <name type="scientific">viral metagenome</name>
    <dbReference type="NCBI Taxonomy" id="1070528"/>
    <lineage>
        <taxon>unclassified sequences</taxon>
        <taxon>metagenomes</taxon>
        <taxon>organismal metagenomes</taxon>
    </lineage>
</organism>
<evidence type="ECO:0000256" key="4">
    <source>
        <dbReference type="SAM" id="Phobius"/>
    </source>
</evidence>
<keyword evidence="2" id="KW-0547">Nucleotide-binding</keyword>
<protein>
    <recommendedName>
        <fullName evidence="6">Tubulin-tyrosine ligase</fullName>
    </recommendedName>
</protein>
<keyword evidence="4" id="KW-0812">Transmembrane</keyword>
<evidence type="ECO:0000256" key="2">
    <source>
        <dbReference type="ARBA" id="ARBA00022741"/>
    </source>
</evidence>
<reference evidence="5" key="1">
    <citation type="journal article" date="2020" name="Nature">
        <title>Giant virus diversity and host interactions through global metagenomics.</title>
        <authorList>
            <person name="Schulz F."/>
            <person name="Roux S."/>
            <person name="Paez-Espino D."/>
            <person name="Jungbluth S."/>
            <person name="Walsh D.A."/>
            <person name="Denef V.J."/>
            <person name="McMahon K.D."/>
            <person name="Konstantinidis K.T."/>
            <person name="Eloe-Fadrosh E.A."/>
            <person name="Kyrpides N.C."/>
            <person name="Woyke T."/>
        </authorList>
    </citation>
    <scope>NUCLEOTIDE SEQUENCE</scope>
    <source>
        <strain evidence="5">GVMAG-M-3300023179-103</strain>
    </source>
</reference>
<dbReference type="GO" id="GO:0036064">
    <property type="term" value="C:ciliary basal body"/>
    <property type="evidence" value="ECO:0007669"/>
    <property type="project" value="TreeGrafter"/>
</dbReference>
<dbReference type="GO" id="GO:0070740">
    <property type="term" value="F:tubulin-glutamic acid ligase activity"/>
    <property type="evidence" value="ECO:0007669"/>
    <property type="project" value="TreeGrafter"/>
</dbReference>
<dbReference type="AlphaFoldDB" id="A0A6C0DXV8"/>
<name>A0A6C0DXV8_9ZZZZ</name>
<sequence length="400" mass="46648">MLLRNIFIIIFLLVIIIIYIIPFSIFDFGNKAKKWTRPKTCKYMMPSNITNSLNALNIKHTNDYNKADIIFPCGYNDINTEINGLPNVYNAKDYTNPKNVFIIDGADEFSAKNNLWTHILNYYGYEKAKELSPNTFILNNKDDLIRLEKEHNINNIYIMKKNIQRQEGLLITRDIDLIKKSQEYAVAQILLQNPYLINGLKINLRVYILVTCHKDTTNIYVFNNGFMYYTKQPFVKNSMETDNNITTGYVERKVYTENPLTHEDFKYYLDLTEGEHYHKNNTRSLNNAERQIKQDGFLLSQVVFNNIMILIRDVFMSFKGKICKSTSQIYKDNSYQIFGADVAISDKLQAQIIEINKGPDLDAKDERDKMVKTKLTNDMFELIGLREISNENGFINVLSI</sequence>
<evidence type="ECO:0000256" key="1">
    <source>
        <dbReference type="ARBA" id="ARBA00022598"/>
    </source>
</evidence>
<evidence type="ECO:0000256" key="3">
    <source>
        <dbReference type="ARBA" id="ARBA00022840"/>
    </source>
</evidence>
<keyword evidence="3" id="KW-0067">ATP-binding</keyword>
<evidence type="ECO:0000313" key="5">
    <source>
        <dbReference type="EMBL" id="QHT21707.1"/>
    </source>
</evidence>
<dbReference type="GO" id="GO:0005524">
    <property type="term" value="F:ATP binding"/>
    <property type="evidence" value="ECO:0007669"/>
    <property type="project" value="UniProtKB-KW"/>
</dbReference>
<dbReference type="Gene3D" id="3.30.470.20">
    <property type="entry name" value="ATP-grasp fold, B domain"/>
    <property type="match status" value="1"/>
</dbReference>
<dbReference type="Pfam" id="PF03133">
    <property type="entry name" value="TTL"/>
    <property type="match status" value="1"/>
</dbReference>
<dbReference type="GO" id="GO:0000226">
    <property type="term" value="P:microtubule cytoskeleton organization"/>
    <property type="evidence" value="ECO:0007669"/>
    <property type="project" value="TreeGrafter"/>
</dbReference>
<dbReference type="PROSITE" id="PS51221">
    <property type="entry name" value="TTL"/>
    <property type="match status" value="1"/>
</dbReference>
<keyword evidence="4" id="KW-1133">Transmembrane helix</keyword>
<dbReference type="PANTHER" id="PTHR12241">
    <property type="entry name" value="TUBULIN POLYGLUTAMYLASE"/>
    <property type="match status" value="1"/>
</dbReference>
<accession>A0A6C0DXV8</accession>
<feature type="transmembrane region" description="Helical" evidence="4">
    <location>
        <begin position="6"/>
        <end position="29"/>
    </location>
</feature>
<dbReference type="InterPro" id="IPR004344">
    <property type="entry name" value="TTL/TTLL_fam"/>
</dbReference>